<organism evidence="1">
    <name type="scientific">Siphoviridae sp. ct8eQ1</name>
    <dbReference type="NCBI Taxonomy" id="2826171"/>
    <lineage>
        <taxon>Viruses</taxon>
        <taxon>Duplodnaviria</taxon>
        <taxon>Heunggongvirae</taxon>
        <taxon>Uroviricota</taxon>
        <taxon>Caudoviricetes</taxon>
    </lineage>
</organism>
<protein>
    <submittedName>
        <fullName evidence="1">Endodeoxyribonuclease RusA</fullName>
    </submittedName>
</protein>
<dbReference type="EMBL" id="BK015025">
    <property type="protein sequence ID" value="DAD87715.1"/>
    <property type="molecule type" value="Genomic_DNA"/>
</dbReference>
<proteinExistence type="predicted"/>
<name>A0A8S5N0Q9_9CAUD</name>
<dbReference type="InterPro" id="IPR036614">
    <property type="entry name" value="RusA-like_sf"/>
</dbReference>
<dbReference type="GO" id="GO:0006281">
    <property type="term" value="P:DNA repair"/>
    <property type="evidence" value="ECO:0007669"/>
    <property type="project" value="InterPro"/>
</dbReference>
<dbReference type="SUPFAM" id="SSF103084">
    <property type="entry name" value="Holliday junction resolvase RusA"/>
    <property type="match status" value="1"/>
</dbReference>
<evidence type="ECO:0000313" key="1">
    <source>
        <dbReference type="EMBL" id="DAD87715.1"/>
    </source>
</evidence>
<dbReference type="GO" id="GO:0000287">
    <property type="term" value="F:magnesium ion binding"/>
    <property type="evidence" value="ECO:0007669"/>
    <property type="project" value="InterPro"/>
</dbReference>
<accession>A0A8S5N0Q9</accession>
<sequence>MGFEFFVPLKKIPKVTHQDKIISVKNGKPIIFDSHNLKEAKAIFKIGLISHIPGKMLNAPIGVELIWCFPLEKNKVDGDYYTKKPDADNLAKAFIDQMTKLNFWKDDSHISSIKSEKRYNSISGVYVRGYEL</sequence>
<dbReference type="InterPro" id="IPR008822">
    <property type="entry name" value="Endonuclease_RusA-like"/>
</dbReference>
<dbReference type="Gene3D" id="3.30.1330.70">
    <property type="entry name" value="Holliday junction resolvase RusA"/>
    <property type="match status" value="1"/>
</dbReference>
<dbReference type="GO" id="GO:0006310">
    <property type="term" value="P:DNA recombination"/>
    <property type="evidence" value="ECO:0007669"/>
    <property type="project" value="InterPro"/>
</dbReference>
<reference evidence="1" key="1">
    <citation type="journal article" date="2021" name="Proc. Natl. Acad. Sci. U.S.A.">
        <title>A Catalog of Tens of Thousands of Viruses from Human Metagenomes Reveals Hidden Associations with Chronic Diseases.</title>
        <authorList>
            <person name="Tisza M.J."/>
            <person name="Buck C.B."/>
        </authorList>
    </citation>
    <scope>NUCLEOTIDE SEQUENCE</scope>
    <source>
        <strain evidence="1">Ct8eQ1</strain>
    </source>
</reference>
<dbReference type="Pfam" id="PF05866">
    <property type="entry name" value="RusA"/>
    <property type="match status" value="1"/>
</dbReference>